<sequence length="75" mass="8146">MFMETKHAFNALLHYGGRNCLIKVENSAIAKQNQLRGWCINVVSICCPVATTTTTTGALLLSFMLTSRLASQPAS</sequence>
<reference evidence="1 2" key="1">
    <citation type="submission" date="2015-01" db="EMBL/GenBank/DDBJ databases">
        <title>Evolution of Trichinella species and genotypes.</title>
        <authorList>
            <person name="Korhonen P.K."/>
            <person name="Edoardo P."/>
            <person name="Giuseppe L.R."/>
            <person name="Gasser R.B."/>
        </authorList>
    </citation>
    <scope>NUCLEOTIDE SEQUENCE [LARGE SCALE GENOMIC DNA]</scope>
    <source>
        <strain evidence="1">ISS1980</strain>
    </source>
</reference>
<comment type="caution">
    <text evidence="1">The sequence shown here is derived from an EMBL/GenBank/DDBJ whole genome shotgun (WGS) entry which is preliminary data.</text>
</comment>
<dbReference type="Proteomes" id="UP000054843">
    <property type="component" value="Unassembled WGS sequence"/>
</dbReference>
<accession>A0A0V1M4R1</accession>
<evidence type="ECO:0000313" key="1">
    <source>
        <dbReference type="EMBL" id="KRZ66713.1"/>
    </source>
</evidence>
<gene>
    <name evidence="1" type="ORF">T10_1901</name>
</gene>
<organism evidence="1 2">
    <name type="scientific">Trichinella papuae</name>
    <dbReference type="NCBI Taxonomy" id="268474"/>
    <lineage>
        <taxon>Eukaryota</taxon>
        <taxon>Metazoa</taxon>
        <taxon>Ecdysozoa</taxon>
        <taxon>Nematoda</taxon>
        <taxon>Enoplea</taxon>
        <taxon>Dorylaimia</taxon>
        <taxon>Trichinellida</taxon>
        <taxon>Trichinellidae</taxon>
        <taxon>Trichinella</taxon>
    </lineage>
</organism>
<dbReference type="EMBL" id="JYDO01000228">
    <property type="protein sequence ID" value="KRZ66713.1"/>
    <property type="molecule type" value="Genomic_DNA"/>
</dbReference>
<protein>
    <submittedName>
        <fullName evidence="1">Uncharacterized protein</fullName>
    </submittedName>
</protein>
<evidence type="ECO:0000313" key="2">
    <source>
        <dbReference type="Proteomes" id="UP000054843"/>
    </source>
</evidence>
<proteinExistence type="predicted"/>
<keyword evidence="2" id="KW-1185">Reference proteome</keyword>
<dbReference type="AlphaFoldDB" id="A0A0V1M4R1"/>
<name>A0A0V1M4R1_9BILA</name>